<feature type="domain" description="C2H2-type" evidence="8">
    <location>
        <begin position="11"/>
        <end position="38"/>
    </location>
</feature>
<keyword evidence="10" id="KW-1185">Reference proteome</keyword>
<accession>A0A9N9RJS1</accession>
<dbReference type="OrthoDB" id="3437960at2759"/>
<dbReference type="GO" id="GO:0005634">
    <property type="term" value="C:nucleus"/>
    <property type="evidence" value="ECO:0007669"/>
    <property type="project" value="UniProtKB-SubCell"/>
</dbReference>
<organism evidence="9 10">
    <name type="scientific">Chironomus riparius</name>
    <dbReference type="NCBI Taxonomy" id="315576"/>
    <lineage>
        <taxon>Eukaryota</taxon>
        <taxon>Metazoa</taxon>
        <taxon>Ecdysozoa</taxon>
        <taxon>Arthropoda</taxon>
        <taxon>Hexapoda</taxon>
        <taxon>Insecta</taxon>
        <taxon>Pterygota</taxon>
        <taxon>Neoptera</taxon>
        <taxon>Endopterygota</taxon>
        <taxon>Diptera</taxon>
        <taxon>Nematocera</taxon>
        <taxon>Chironomoidea</taxon>
        <taxon>Chironomidae</taxon>
        <taxon>Chironominae</taxon>
        <taxon>Chironomus</taxon>
    </lineage>
</organism>
<evidence type="ECO:0000256" key="6">
    <source>
        <dbReference type="ARBA" id="ARBA00023242"/>
    </source>
</evidence>
<dbReference type="Proteomes" id="UP001153620">
    <property type="component" value="Chromosome 1"/>
</dbReference>
<dbReference type="PANTHER" id="PTHR16515">
    <property type="entry name" value="PR DOMAIN ZINC FINGER PROTEIN"/>
    <property type="match status" value="1"/>
</dbReference>
<dbReference type="SMART" id="SM00355">
    <property type="entry name" value="ZnF_C2H2"/>
    <property type="match status" value="2"/>
</dbReference>
<evidence type="ECO:0000313" key="10">
    <source>
        <dbReference type="Proteomes" id="UP001153620"/>
    </source>
</evidence>
<dbReference type="InterPro" id="IPR036236">
    <property type="entry name" value="Znf_C2H2_sf"/>
</dbReference>
<keyword evidence="6" id="KW-0539">Nucleus</keyword>
<evidence type="ECO:0000256" key="1">
    <source>
        <dbReference type="ARBA" id="ARBA00004123"/>
    </source>
</evidence>
<keyword evidence="4 7" id="KW-0863">Zinc-finger</keyword>
<dbReference type="PROSITE" id="PS00028">
    <property type="entry name" value="ZINC_FINGER_C2H2_1"/>
    <property type="match status" value="2"/>
</dbReference>
<dbReference type="PANTHER" id="PTHR16515:SF66">
    <property type="entry name" value="C2H2-TYPE DOMAIN-CONTAINING PROTEIN"/>
    <property type="match status" value="1"/>
</dbReference>
<reference evidence="9" key="1">
    <citation type="submission" date="2022-01" db="EMBL/GenBank/DDBJ databases">
        <authorList>
            <person name="King R."/>
        </authorList>
    </citation>
    <scope>NUCLEOTIDE SEQUENCE</scope>
</reference>
<protein>
    <recommendedName>
        <fullName evidence="8">C2H2-type domain-containing protein</fullName>
    </recommendedName>
</protein>
<evidence type="ECO:0000256" key="2">
    <source>
        <dbReference type="ARBA" id="ARBA00022723"/>
    </source>
</evidence>
<name>A0A9N9RJS1_9DIPT</name>
<comment type="subcellular location">
    <subcellularLocation>
        <location evidence="1">Nucleus</location>
    </subcellularLocation>
</comment>
<evidence type="ECO:0000256" key="3">
    <source>
        <dbReference type="ARBA" id="ARBA00022737"/>
    </source>
</evidence>
<evidence type="ECO:0000259" key="8">
    <source>
        <dbReference type="PROSITE" id="PS50157"/>
    </source>
</evidence>
<dbReference type="EMBL" id="OU895877">
    <property type="protein sequence ID" value="CAG9798105.1"/>
    <property type="molecule type" value="Genomic_DNA"/>
</dbReference>
<dbReference type="PROSITE" id="PS50157">
    <property type="entry name" value="ZINC_FINGER_C2H2_2"/>
    <property type="match status" value="2"/>
</dbReference>
<dbReference type="AlphaFoldDB" id="A0A9N9RJS1"/>
<dbReference type="GO" id="GO:0008270">
    <property type="term" value="F:zinc ion binding"/>
    <property type="evidence" value="ECO:0007669"/>
    <property type="project" value="UniProtKB-KW"/>
</dbReference>
<evidence type="ECO:0000256" key="5">
    <source>
        <dbReference type="ARBA" id="ARBA00022833"/>
    </source>
</evidence>
<dbReference type="InterPro" id="IPR050331">
    <property type="entry name" value="Zinc_finger"/>
</dbReference>
<dbReference type="GO" id="GO:0010468">
    <property type="term" value="P:regulation of gene expression"/>
    <property type="evidence" value="ECO:0007669"/>
    <property type="project" value="TreeGrafter"/>
</dbReference>
<evidence type="ECO:0000256" key="7">
    <source>
        <dbReference type="PROSITE-ProRule" id="PRU00042"/>
    </source>
</evidence>
<dbReference type="Pfam" id="PF13465">
    <property type="entry name" value="zf-H2C2_2"/>
    <property type="match status" value="1"/>
</dbReference>
<keyword evidence="2" id="KW-0479">Metal-binding</keyword>
<sequence length="77" mass="9109">MIKLQNYRNILFCETCHKFFDRPSLLQRHIRSHTGIRPYKCESCDKAFSTSSSLNTHKRIHTVITVNDTKSFQAIFF</sequence>
<keyword evidence="5" id="KW-0862">Zinc</keyword>
<dbReference type="InterPro" id="IPR013087">
    <property type="entry name" value="Znf_C2H2_type"/>
</dbReference>
<reference evidence="9" key="2">
    <citation type="submission" date="2022-10" db="EMBL/GenBank/DDBJ databases">
        <authorList>
            <consortium name="ENA_rothamsted_submissions"/>
            <consortium name="culmorum"/>
            <person name="King R."/>
        </authorList>
    </citation>
    <scope>NUCLEOTIDE SEQUENCE</scope>
</reference>
<keyword evidence="3" id="KW-0677">Repeat</keyword>
<dbReference type="Gene3D" id="3.30.160.60">
    <property type="entry name" value="Classic Zinc Finger"/>
    <property type="match status" value="2"/>
</dbReference>
<dbReference type="SUPFAM" id="SSF57667">
    <property type="entry name" value="beta-beta-alpha zinc fingers"/>
    <property type="match status" value="1"/>
</dbReference>
<gene>
    <name evidence="9" type="ORF">CHIRRI_LOCUS1090</name>
</gene>
<evidence type="ECO:0000256" key="4">
    <source>
        <dbReference type="ARBA" id="ARBA00022771"/>
    </source>
</evidence>
<feature type="domain" description="C2H2-type" evidence="8">
    <location>
        <begin position="39"/>
        <end position="62"/>
    </location>
</feature>
<evidence type="ECO:0000313" key="9">
    <source>
        <dbReference type="EMBL" id="CAG9798105.1"/>
    </source>
</evidence>
<dbReference type="FunFam" id="3.30.160.60:FF:000034">
    <property type="entry name" value="zinc finger protein 25"/>
    <property type="match status" value="1"/>
</dbReference>
<proteinExistence type="predicted"/>